<evidence type="ECO:0000256" key="1">
    <source>
        <dbReference type="SAM" id="MobiDB-lite"/>
    </source>
</evidence>
<feature type="region of interest" description="Disordered" evidence="1">
    <location>
        <begin position="1"/>
        <end position="60"/>
    </location>
</feature>
<proteinExistence type="predicted"/>
<organism evidence="2 3">
    <name type="scientific">Chara braunii</name>
    <name type="common">Braun's stonewort</name>
    <dbReference type="NCBI Taxonomy" id="69332"/>
    <lineage>
        <taxon>Eukaryota</taxon>
        <taxon>Viridiplantae</taxon>
        <taxon>Streptophyta</taxon>
        <taxon>Charophyceae</taxon>
        <taxon>Charales</taxon>
        <taxon>Characeae</taxon>
        <taxon>Chara</taxon>
    </lineage>
</organism>
<accession>A0A388LJQ0</accession>
<dbReference type="EMBL" id="BFEA01000410">
    <property type="protein sequence ID" value="GBG82560.1"/>
    <property type="molecule type" value="Genomic_DNA"/>
</dbReference>
<feature type="compositionally biased region" description="Basic and acidic residues" evidence="1">
    <location>
        <begin position="49"/>
        <end position="60"/>
    </location>
</feature>
<sequence>MAGGGGCEVGGGEGEMGDPNGGRERDGGCAGSGMEARAEVSEGGGKVGGGREEMTGGGREVAEVERRGYDGRRWLEEADGRWWRWRGDGGRRWMGGGRRLMEIGDPNGGTEVGGGSAADYCSVSFAPERTNSAKEQFVW</sequence>
<dbReference type="Gramene" id="GBG82560">
    <property type="protein sequence ID" value="GBG82560"/>
    <property type="gene ID" value="CBR_g34936"/>
</dbReference>
<protein>
    <submittedName>
        <fullName evidence="2">Uncharacterized protein</fullName>
    </submittedName>
</protein>
<keyword evidence="3" id="KW-1185">Reference proteome</keyword>
<dbReference type="AlphaFoldDB" id="A0A388LJQ0"/>
<comment type="caution">
    <text evidence="2">The sequence shown here is derived from an EMBL/GenBank/DDBJ whole genome shotgun (WGS) entry which is preliminary data.</text>
</comment>
<gene>
    <name evidence="2" type="ORF">CBR_g34936</name>
</gene>
<reference evidence="2 3" key="1">
    <citation type="journal article" date="2018" name="Cell">
        <title>The Chara Genome: Secondary Complexity and Implications for Plant Terrestrialization.</title>
        <authorList>
            <person name="Nishiyama T."/>
            <person name="Sakayama H."/>
            <person name="Vries J.D."/>
            <person name="Buschmann H."/>
            <person name="Saint-Marcoux D."/>
            <person name="Ullrich K.K."/>
            <person name="Haas F.B."/>
            <person name="Vanderstraeten L."/>
            <person name="Becker D."/>
            <person name="Lang D."/>
            <person name="Vosolsobe S."/>
            <person name="Rombauts S."/>
            <person name="Wilhelmsson P.K.I."/>
            <person name="Janitza P."/>
            <person name="Kern R."/>
            <person name="Heyl A."/>
            <person name="Rumpler F."/>
            <person name="Villalobos L.I.A.C."/>
            <person name="Clay J.M."/>
            <person name="Skokan R."/>
            <person name="Toyoda A."/>
            <person name="Suzuki Y."/>
            <person name="Kagoshima H."/>
            <person name="Schijlen E."/>
            <person name="Tajeshwar N."/>
            <person name="Catarino B."/>
            <person name="Hetherington A.J."/>
            <person name="Saltykova A."/>
            <person name="Bonnot C."/>
            <person name="Breuninger H."/>
            <person name="Symeonidi A."/>
            <person name="Radhakrishnan G.V."/>
            <person name="Van Nieuwerburgh F."/>
            <person name="Deforce D."/>
            <person name="Chang C."/>
            <person name="Karol K.G."/>
            <person name="Hedrich R."/>
            <person name="Ulvskov P."/>
            <person name="Glockner G."/>
            <person name="Delwiche C.F."/>
            <person name="Petrasek J."/>
            <person name="Van de Peer Y."/>
            <person name="Friml J."/>
            <person name="Beilby M."/>
            <person name="Dolan L."/>
            <person name="Kohara Y."/>
            <person name="Sugano S."/>
            <person name="Fujiyama A."/>
            <person name="Delaux P.-M."/>
            <person name="Quint M."/>
            <person name="TheiBen G."/>
            <person name="Hagemann M."/>
            <person name="Harholt J."/>
            <person name="Dunand C."/>
            <person name="Zachgo S."/>
            <person name="Langdale J."/>
            <person name="Maumus F."/>
            <person name="Straeten D.V.D."/>
            <person name="Gould S.B."/>
            <person name="Rensing S.A."/>
        </authorList>
    </citation>
    <scope>NUCLEOTIDE SEQUENCE [LARGE SCALE GENOMIC DNA]</scope>
    <source>
        <strain evidence="2 3">S276</strain>
    </source>
</reference>
<dbReference type="Proteomes" id="UP000265515">
    <property type="component" value="Unassembled WGS sequence"/>
</dbReference>
<feature type="compositionally biased region" description="Gly residues" evidence="1">
    <location>
        <begin position="1"/>
        <end position="14"/>
    </location>
</feature>
<name>A0A388LJQ0_CHABU</name>
<evidence type="ECO:0000313" key="3">
    <source>
        <dbReference type="Proteomes" id="UP000265515"/>
    </source>
</evidence>
<evidence type="ECO:0000313" key="2">
    <source>
        <dbReference type="EMBL" id="GBG82560.1"/>
    </source>
</evidence>